<gene>
    <name evidence="2" type="ORF">HPB51_000756</name>
    <name evidence="3" type="ORF">HPB51_011385</name>
</gene>
<dbReference type="Proteomes" id="UP000821866">
    <property type="component" value="Chromosome 1"/>
</dbReference>
<accession>A0A9J6F2N1</accession>
<dbReference type="Pfam" id="PF14214">
    <property type="entry name" value="Helitron_like_N"/>
    <property type="match status" value="1"/>
</dbReference>
<name>A0A9J6F2N1_RHIMP</name>
<evidence type="ECO:0000259" key="1">
    <source>
        <dbReference type="Pfam" id="PF14214"/>
    </source>
</evidence>
<reference evidence="3" key="2">
    <citation type="submission" date="2021-09" db="EMBL/GenBank/DDBJ databases">
        <authorList>
            <person name="Jia N."/>
            <person name="Wang J."/>
            <person name="Shi W."/>
            <person name="Du L."/>
            <person name="Sun Y."/>
            <person name="Zhan W."/>
            <person name="Jiang J."/>
            <person name="Wang Q."/>
            <person name="Zhang B."/>
            <person name="Ji P."/>
            <person name="Sakyi L.B."/>
            <person name="Cui X."/>
            <person name="Yuan T."/>
            <person name="Jiang B."/>
            <person name="Yang W."/>
            <person name="Lam T.T.-Y."/>
            <person name="Chang Q."/>
            <person name="Ding S."/>
            <person name="Wang X."/>
            <person name="Zhu J."/>
            <person name="Ruan X."/>
            <person name="Zhao L."/>
            <person name="Wei J."/>
            <person name="Que T."/>
            <person name="Du C."/>
            <person name="Cheng J."/>
            <person name="Dai P."/>
            <person name="Han X."/>
            <person name="Huang E."/>
            <person name="Gao Y."/>
            <person name="Liu J."/>
            <person name="Shao H."/>
            <person name="Ye R."/>
            <person name="Li L."/>
            <person name="Wei W."/>
            <person name="Wang X."/>
            <person name="Wang C."/>
            <person name="Huo Q."/>
            <person name="Li W."/>
            <person name="Guo W."/>
            <person name="Chen H."/>
            <person name="Chen S."/>
            <person name="Zhou L."/>
            <person name="Zhou L."/>
            <person name="Ni X."/>
            <person name="Tian J."/>
            <person name="Zhou Y."/>
            <person name="Sheng Y."/>
            <person name="Liu T."/>
            <person name="Pan Y."/>
            <person name="Xia L."/>
            <person name="Li J."/>
            <person name="Zhao F."/>
            <person name="Cao W."/>
        </authorList>
    </citation>
    <scope>NUCLEOTIDE SEQUENCE</scope>
    <source>
        <strain evidence="3">Rmic-2018</strain>
        <tissue evidence="3">Larvae</tissue>
    </source>
</reference>
<dbReference type="EMBL" id="JABSTU010000005">
    <property type="protein sequence ID" value="KAH8029506.1"/>
    <property type="molecule type" value="Genomic_DNA"/>
</dbReference>
<dbReference type="InterPro" id="IPR025476">
    <property type="entry name" value="Helitron_helicase-like"/>
</dbReference>
<keyword evidence="4" id="KW-1185">Reference proteome</keyword>
<comment type="caution">
    <text evidence="3">The sequence shown here is derived from an EMBL/GenBank/DDBJ whole genome shotgun (WGS) entry which is preliminary data.</text>
</comment>
<evidence type="ECO:0000313" key="4">
    <source>
        <dbReference type="Proteomes" id="UP000821866"/>
    </source>
</evidence>
<evidence type="ECO:0000313" key="3">
    <source>
        <dbReference type="EMBL" id="KAH8040557.1"/>
    </source>
</evidence>
<dbReference type="EMBL" id="JABSTU010000001">
    <property type="protein sequence ID" value="KAH8040557.1"/>
    <property type="molecule type" value="Genomic_DNA"/>
</dbReference>
<dbReference type="AlphaFoldDB" id="A0A9J6F2N1"/>
<sequence length="233" mass="27216">MDAYAEELAFPTIYMGAPRKIIGPRFTPFAMASSEIWRTDRRGATAEHVLYMAPKVMRYNVAESNIMFRTNETTGSITREHLESGGKKFLEEVLDRDLAFMRGLPNTVQYWQDRRRELFAMTRQLGKPHVFLTMSASEVHWERLLKTLERLRVGPDGPPRPVSEMMAWEHVELVNEDPVACAMYINRIFDVIMKVLADRNCSSFRPYLIRAYFKRVEFQQRGSAHVHVILWLE</sequence>
<proteinExistence type="predicted"/>
<evidence type="ECO:0000313" key="2">
    <source>
        <dbReference type="EMBL" id="KAH8029506.1"/>
    </source>
</evidence>
<reference evidence="3" key="1">
    <citation type="journal article" date="2020" name="Cell">
        <title>Large-Scale Comparative Analyses of Tick Genomes Elucidate Their Genetic Diversity and Vector Capacities.</title>
        <authorList>
            <consortium name="Tick Genome and Microbiome Consortium (TIGMIC)"/>
            <person name="Jia N."/>
            <person name="Wang J."/>
            <person name="Shi W."/>
            <person name="Du L."/>
            <person name="Sun Y."/>
            <person name="Zhan W."/>
            <person name="Jiang J.F."/>
            <person name="Wang Q."/>
            <person name="Zhang B."/>
            <person name="Ji P."/>
            <person name="Bell-Sakyi L."/>
            <person name="Cui X.M."/>
            <person name="Yuan T.T."/>
            <person name="Jiang B.G."/>
            <person name="Yang W.F."/>
            <person name="Lam T.T."/>
            <person name="Chang Q.C."/>
            <person name="Ding S.J."/>
            <person name="Wang X.J."/>
            <person name="Zhu J.G."/>
            <person name="Ruan X.D."/>
            <person name="Zhao L."/>
            <person name="Wei J.T."/>
            <person name="Ye R.Z."/>
            <person name="Que T.C."/>
            <person name="Du C.H."/>
            <person name="Zhou Y.H."/>
            <person name="Cheng J.X."/>
            <person name="Dai P.F."/>
            <person name="Guo W.B."/>
            <person name="Han X.H."/>
            <person name="Huang E.J."/>
            <person name="Li L.F."/>
            <person name="Wei W."/>
            <person name="Gao Y.C."/>
            <person name="Liu J.Z."/>
            <person name="Shao H.Z."/>
            <person name="Wang X."/>
            <person name="Wang C.C."/>
            <person name="Yang T.C."/>
            <person name="Huo Q.B."/>
            <person name="Li W."/>
            <person name="Chen H.Y."/>
            <person name="Chen S.E."/>
            <person name="Zhou L.G."/>
            <person name="Ni X.B."/>
            <person name="Tian J.H."/>
            <person name="Sheng Y."/>
            <person name="Liu T."/>
            <person name="Pan Y.S."/>
            <person name="Xia L.Y."/>
            <person name="Li J."/>
            <person name="Zhao F."/>
            <person name="Cao W.C."/>
        </authorList>
    </citation>
    <scope>NUCLEOTIDE SEQUENCE</scope>
    <source>
        <strain evidence="3">Rmic-2018</strain>
    </source>
</reference>
<protein>
    <recommendedName>
        <fullName evidence="1">Helitron helicase-like domain-containing protein</fullName>
    </recommendedName>
</protein>
<feature type="domain" description="Helitron helicase-like" evidence="1">
    <location>
        <begin position="68"/>
        <end position="230"/>
    </location>
</feature>
<organism evidence="3 4">
    <name type="scientific">Rhipicephalus microplus</name>
    <name type="common">Cattle tick</name>
    <name type="synonym">Boophilus microplus</name>
    <dbReference type="NCBI Taxonomy" id="6941"/>
    <lineage>
        <taxon>Eukaryota</taxon>
        <taxon>Metazoa</taxon>
        <taxon>Ecdysozoa</taxon>
        <taxon>Arthropoda</taxon>
        <taxon>Chelicerata</taxon>
        <taxon>Arachnida</taxon>
        <taxon>Acari</taxon>
        <taxon>Parasitiformes</taxon>
        <taxon>Ixodida</taxon>
        <taxon>Ixodoidea</taxon>
        <taxon>Ixodidae</taxon>
        <taxon>Rhipicephalinae</taxon>
        <taxon>Rhipicephalus</taxon>
        <taxon>Boophilus</taxon>
    </lineage>
</organism>
<dbReference type="Proteomes" id="UP000821866">
    <property type="component" value="Chromosome 3"/>
</dbReference>